<proteinExistence type="predicted"/>
<dbReference type="InterPro" id="IPR025579">
    <property type="entry name" value="DUF4357"/>
</dbReference>
<comment type="caution">
    <text evidence="2">The sequence shown here is derived from an EMBL/GenBank/DDBJ whole genome shotgun (WGS) entry which is preliminary data.</text>
</comment>
<reference evidence="2" key="1">
    <citation type="submission" date="2019-09" db="EMBL/GenBank/DDBJ databases">
        <title>Characterisation of the sponge microbiome using genome-centric metagenomics.</title>
        <authorList>
            <person name="Engelberts J.P."/>
            <person name="Robbins S.J."/>
            <person name="De Goeij J.M."/>
            <person name="Aranda M."/>
            <person name="Bell S.C."/>
            <person name="Webster N.S."/>
        </authorList>
    </citation>
    <scope>NUCLEOTIDE SEQUENCE</scope>
    <source>
        <strain evidence="2">SB0664_bin_43</strain>
    </source>
</reference>
<dbReference type="Pfam" id="PF14267">
    <property type="entry name" value="DUF4357"/>
    <property type="match status" value="1"/>
</dbReference>
<name>A0A6B0Y627_9RHOB</name>
<dbReference type="AlphaFoldDB" id="A0A6B0Y627"/>
<evidence type="ECO:0000259" key="1">
    <source>
        <dbReference type="Pfam" id="PF14267"/>
    </source>
</evidence>
<dbReference type="EMBL" id="VXRY01000569">
    <property type="protein sequence ID" value="MXY35129.1"/>
    <property type="molecule type" value="Genomic_DNA"/>
</dbReference>
<evidence type="ECO:0000313" key="2">
    <source>
        <dbReference type="EMBL" id="MXY35129.1"/>
    </source>
</evidence>
<feature type="domain" description="DUF4357" evidence="1">
    <location>
        <begin position="118"/>
        <end position="155"/>
    </location>
</feature>
<protein>
    <submittedName>
        <fullName evidence="2">DUF4357 domain-containing protein</fullName>
    </submittedName>
</protein>
<sequence>MNGTAPSPVPLPDADESDMEFFIEQIRLIFPVQGFNFLRPNKGDAKNARATGTDLADGDDTLVFRLVGSKHGIEARAREVRGEFVVQEGTTAVADWSSASDHSIPKRHAQIVQSSKLATGEGGILRLPQDVAFRSPSAASAVILGRPDNGRTSWKFAGSDVSYGDWQSRQLAASASTSDADGVT</sequence>
<accession>A0A6B0Y627</accession>
<gene>
    <name evidence="2" type="ORF">F4Y60_13815</name>
</gene>
<organism evidence="2">
    <name type="scientific">Boseongicola sp. SB0664_bin_43</name>
    <dbReference type="NCBI Taxonomy" id="2604844"/>
    <lineage>
        <taxon>Bacteria</taxon>
        <taxon>Pseudomonadati</taxon>
        <taxon>Pseudomonadota</taxon>
        <taxon>Alphaproteobacteria</taxon>
        <taxon>Rhodobacterales</taxon>
        <taxon>Paracoccaceae</taxon>
        <taxon>Boseongicola</taxon>
    </lineage>
</organism>